<dbReference type="RefSeq" id="WP_168034216.1">
    <property type="nucleotide sequence ID" value="NZ_JAAVNE010000046.1"/>
</dbReference>
<evidence type="ECO:0000259" key="2">
    <source>
        <dbReference type="Pfam" id="PF05876"/>
    </source>
</evidence>
<evidence type="ECO:0000313" key="4">
    <source>
        <dbReference type="EMBL" id="NKC33490.1"/>
    </source>
</evidence>
<proteinExistence type="predicted"/>
<keyword evidence="5" id="KW-1185">Reference proteome</keyword>
<evidence type="ECO:0008006" key="6">
    <source>
        <dbReference type="Google" id="ProtNLM"/>
    </source>
</evidence>
<dbReference type="Gene3D" id="3.40.50.300">
    <property type="entry name" value="P-loop containing nucleotide triphosphate hydrolases"/>
    <property type="match status" value="1"/>
</dbReference>
<dbReference type="InterPro" id="IPR027417">
    <property type="entry name" value="P-loop_NTPase"/>
</dbReference>
<accession>A0ABX1EF09</accession>
<dbReference type="InterPro" id="IPR046454">
    <property type="entry name" value="GpA_endonuclease"/>
</dbReference>
<sequence length="676" mass="75192">MEALPPADDSARFLARLFAEGIRPDPRRTVSAWAEAERVVSEGSSQGRWRNERAPYLTEVMDRCSLRDPTRRVTLLGSAQCGKTQVGLNFCGQVLSETPADVLVLLPTEASMRMYNRDKLDRMIQASPALMRAVAEVTDRTGEESTKYFKRGARGAQVEIGNAGSSRDLQSRTVRALLAEEVSEFEEDVGGRGDPLEQGLARTIQWRRRGHKEILISTPGIKGHCRITKSYDEGSRATFHVPCPHCQHEQELVFANLRWPAGKPAAAEYHCAECGQAIAETAKRDMLRRGRWVHERPDMIPLNASYRINTLYSPFTPWADLAAEAEKVEADPSKAKVFAQQWLGEAFDEAFDLPKAEILLARGDTWPVRRIPPGVLFLTGATDVQGDFLAWAVWGFDRHFGQWLIDTGVLQGDPTQDEVWLRHEALLTRTWRDAWGREVAPQAWGVDSGYLSGHVYRHVMLQAGRRAFQVMALDGREGWRLPPLGKEVWRPIRGPGQEHIDPKLLPKCPIYPVGTWDLKSEIASALRLTEIGPGREGWPVGALRWNGQMVDRAWVDELLAERFVEDPRSGIRKWKRLAARNEAFDLAVYTRALARAMALPMTEADWAALIASTQGAPQAAQGDLMALMTPGLVAQAEAARAEMAARDGRNAAEPEAPPPNMTAWGPAPSWGGASAW</sequence>
<feature type="domain" description="Phage terminase large subunit GpA ATPase" evidence="2">
    <location>
        <begin position="44"/>
        <end position="292"/>
    </location>
</feature>
<evidence type="ECO:0000313" key="5">
    <source>
        <dbReference type="Proteomes" id="UP000787635"/>
    </source>
</evidence>
<dbReference type="Pfam" id="PF05876">
    <property type="entry name" value="GpA_ATPase"/>
    <property type="match status" value="1"/>
</dbReference>
<evidence type="ECO:0000259" key="3">
    <source>
        <dbReference type="Pfam" id="PF20454"/>
    </source>
</evidence>
<protein>
    <recommendedName>
        <fullName evidence="6">Terminase</fullName>
    </recommendedName>
</protein>
<name>A0ABX1EF09_9PROT</name>
<dbReference type="InterPro" id="IPR046453">
    <property type="entry name" value="GpA_ATPase"/>
</dbReference>
<feature type="domain" description="Terminase large subunit GpA endonuclease" evidence="3">
    <location>
        <begin position="304"/>
        <end position="606"/>
    </location>
</feature>
<dbReference type="Pfam" id="PF20454">
    <property type="entry name" value="GpA_nuclease"/>
    <property type="match status" value="1"/>
</dbReference>
<dbReference type="Proteomes" id="UP000787635">
    <property type="component" value="Unassembled WGS sequence"/>
</dbReference>
<feature type="region of interest" description="Disordered" evidence="1">
    <location>
        <begin position="644"/>
        <end position="676"/>
    </location>
</feature>
<evidence type="ECO:0000256" key="1">
    <source>
        <dbReference type="SAM" id="MobiDB-lite"/>
    </source>
</evidence>
<dbReference type="EMBL" id="JAAVNE010000046">
    <property type="protein sequence ID" value="NKC33490.1"/>
    <property type="molecule type" value="Genomic_DNA"/>
</dbReference>
<reference evidence="4 5" key="1">
    <citation type="submission" date="2020-03" db="EMBL/GenBank/DDBJ databases">
        <title>Roseomonas selenitidurans sp. nov. isolated from urban soil.</title>
        <authorList>
            <person name="Liu H."/>
        </authorList>
    </citation>
    <scope>NUCLEOTIDE SEQUENCE [LARGE SCALE GENOMIC DNA]</scope>
    <source>
        <strain evidence="4 5">BU-1</strain>
    </source>
</reference>
<gene>
    <name evidence="4" type="ORF">HEQ75_21690</name>
</gene>
<comment type="caution">
    <text evidence="4">The sequence shown here is derived from an EMBL/GenBank/DDBJ whole genome shotgun (WGS) entry which is preliminary data.</text>
</comment>
<organism evidence="4 5">
    <name type="scientific">Falsiroseomonas selenitidurans</name>
    <dbReference type="NCBI Taxonomy" id="2716335"/>
    <lineage>
        <taxon>Bacteria</taxon>
        <taxon>Pseudomonadati</taxon>
        <taxon>Pseudomonadota</taxon>
        <taxon>Alphaproteobacteria</taxon>
        <taxon>Acetobacterales</taxon>
        <taxon>Roseomonadaceae</taxon>
        <taxon>Falsiroseomonas</taxon>
    </lineage>
</organism>